<evidence type="ECO:0000256" key="1">
    <source>
        <dbReference type="PROSITE-ProRule" id="PRU00047"/>
    </source>
</evidence>
<dbReference type="PANTHER" id="PTHR22639:SF3">
    <property type="entry name" value="ZINC FINGER CCHC DOMAIN-CONTAINING PROTEIN 3"/>
    <property type="match status" value="1"/>
</dbReference>
<evidence type="ECO:0000259" key="2">
    <source>
        <dbReference type="PROSITE" id="PS50158"/>
    </source>
</evidence>
<dbReference type="GO" id="GO:0002218">
    <property type="term" value="P:activation of innate immune response"/>
    <property type="evidence" value="ECO:0007669"/>
    <property type="project" value="InterPro"/>
</dbReference>
<feature type="domain" description="CCHC-type" evidence="2">
    <location>
        <begin position="110"/>
        <end position="125"/>
    </location>
</feature>
<keyword evidence="1" id="KW-0862">Zinc</keyword>
<dbReference type="PROSITE" id="PS50158">
    <property type="entry name" value="ZF_CCHC"/>
    <property type="match status" value="2"/>
</dbReference>
<dbReference type="InterPro" id="IPR042509">
    <property type="entry name" value="ZCCHC3"/>
</dbReference>
<evidence type="ECO:0000313" key="4">
    <source>
        <dbReference type="Proteomes" id="UP001501920"/>
    </source>
</evidence>
<keyword evidence="1" id="KW-0863">Zinc-finger</keyword>
<proteinExistence type="predicted"/>
<dbReference type="InterPro" id="IPR057811">
    <property type="entry name" value="RBD_ZCCHC3_2nd"/>
</dbReference>
<reference evidence="3" key="3">
    <citation type="submission" date="2025-09" db="UniProtKB">
        <authorList>
            <consortium name="Ensembl"/>
        </authorList>
    </citation>
    <scope>IDENTIFICATION</scope>
</reference>
<dbReference type="Pfam" id="PF00098">
    <property type="entry name" value="zf-CCHC"/>
    <property type="match status" value="1"/>
</dbReference>
<sequence length="193" mass="21612">MDLCGKVKSQFSMFTVEKLSDNSHWVVIVGMFNETVTGEDICTWLKRFCTVKGQPVKVVDEDGIWNCSWRVPIQQWEDPSSYLGLRHLPSMIVLGQNRGHIFYQGMPKLCRKCGKLGHVAEVCQETFCGKCREVGHTFEECPNGRRCNLCGASNHLYRDCPNSQEATYAMVLAGAGGGPVALFNARLQMAEEN</sequence>
<protein>
    <recommendedName>
        <fullName evidence="2">CCHC-type domain-containing protein</fullName>
    </recommendedName>
</protein>
<dbReference type="GO" id="GO:0003690">
    <property type="term" value="F:double-stranded DNA binding"/>
    <property type="evidence" value="ECO:0007669"/>
    <property type="project" value="InterPro"/>
</dbReference>
<dbReference type="GO" id="GO:0003723">
    <property type="term" value="F:RNA binding"/>
    <property type="evidence" value="ECO:0007669"/>
    <property type="project" value="InterPro"/>
</dbReference>
<name>A0AAR2K3L4_PYGNA</name>
<dbReference type="Ensembl" id="ENSPNAT00000052435.1">
    <property type="protein sequence ID" value="ENSPNAP00000056706.1"/>
    <property type="gene ID" value="ENSPNAG00000034539.1"/>
</dbReference>
<reference evidence="3 4" key="1">
    <citation type="submission" date="2020-10" db="EMBL/GenBank/DDBJ databases">
        <title>Pygocentrus nattereri (red-bellied piranha) genome, fPygNat1, primary haplotype.</title>
        <authorList>
            <person name="Myers G."/>
            <person name="Meyer A."/>
            <person name="Karagic N."/>
            <person name="Pippel M."/>
            <person name="Winkler S."/>
            <person name="Tracey A."/>
            <person name="Wood J."/>
            <person name="Formenti G."/>
            <person name="Howe K."/>
            <person name="Fedrigo O."/>
            <person name="Jarvis E.D."/>
        </authorList>
    </citation>
    <scope>NUCLEOTIDE SEQUENCE [LARGE SCALE GENOMIC DNA]</scope>
</reference>
<dbReference type="SMART" id="SM00343">
    <property type="entry name" value="ZnF_C2HC"/>
    <property type="match status" value="3"/>
</dbReference>
<dbReference type="GeneTree" id="ENSGT00530000063983"/>
<dbReference type="PANTHER" id="PTHR22639">
    <property type="entry name" value="GAG-RELATED PROTEIN"/>
    <property type="match status" value="1"/>
</dbReference>
<dbReference type="Pfam" id="PF23058">
    <property type="entry name" value="RBD_ZCCHC3_2nd"/>
    <property type="match status" value="1"/>
</dbReference>
<keyword evidence="4" id="KW-1185">Reference proteome</keyword>
<dbReference type="InterPro" id="IPR036875">
    <property type="entry name" value="Znf_CCHC_sf"/>
</dbReference>
<dbReference type="Gene3D" id="4.10.60.10">
    <property type="entry name" value="Zinc finger, CCHC-type"/>
    <property type="match status" value="1"/>
</dbReference>
<dbReference type="GO" id="GO:0008270">
    <property type="term" value="F:zinc ion binding"/>
    <property type="evidence" value="ECO:0007669"/>
    <property type="project" value="UniProtKB-KW"/>
</dbReference>
<keyword evidence="1" id="KW-0479">Metal-binding</keyword>
<dbReference type="InterPro" id="IPR001878">
    <property type="entry name" value="Znf_CCHC"/>
</dbReference>
<gene>
    <name evidence="3" type="primary">ZNF276</name>
</gene>
<accession>A0AAR2K3L4</accession>
<feature type="domain" description="CCHC-type" evidence="2">
    <location>
        <begin position="145"/>
        <end position="162"/>
    </location>
</feature>
<reference evidence="3" key="2">
    <citation type="submission" date="2025-08" db="UniProtKB">
        <authorList>
            <consortium name="Ensembl"/>
        </authorList>
    </citation>
    <scope>IDENTIFICATION</scope>
</reference>
<dbReference type="Proteomes" id="UP001501920">
    <property type="component" value="Chromosome 12"/>
</dbReference>
<evidence type="ECO:0000313" key="3">
    <source>
        <dbReference type="Ensembl" id="ENSPNAP00000056706.1"/>
    </source>
</evidence>
<dbReference type="AlphaFoldDB" id="A0AAR2K3L4"/>
<organism evidence="3 4">
    <name type="scientific">Pygocentrus nattereri</name>
    <name type="common">Red-bellied piranha</name>
    <dbReference type="NCBI Taxonomy" id="42514"/>
    <lineage>
        <taxon>Eukaryota</taxon>
        <taxon>Metazoa</taxon>
        <taxon>Chordata</taxon>
        <taxon>Craniata</taxon>
        <taxon>Vertebrata</taxon>
        <taxon>Euteleostomi</taxon>
        <taxon>Actinopterygii</taxon>
        <taxon>Neopterygii</taxon>
        <taxon>Teleostei</taxon>
        <taxon>Ostariophysi</taxon>
        <taxon>Characiformes</taxon>
        <taxon>Characoidei</taxon>
        <taxon>Pygocentrus</taxon>
    </lineage>
</organism>
<dbReference type="SUPFAM" id="SSF57756">
    <property type="entry name" value="Retrovirus zinc finger-like domains"/>
    <property type="match status" value="1"/>
</dbReference>